<dbReference type="UniPathway" id="UPA00973"/>
<dbReference type="EMBL" id="AAOH01000002">
    <property type="protein sequence ID" value="EAR29397.1"/>
    <property type="molecule type" value="Genomic_DNA"/>
</dbReference>
<gene>
    <name evidence="7" type="primary">lpxD</name>
    <name evidence="9" type="ORF">PTD2_11294</name>
</gene>
<dbReference type="SUPFAM" id="SSF51161">
    <property type="entry name" value="Trimeric LpxA-like enzymes"/>
    <property type="match status" value="1"/>
</dbReference>
<dbReference type="NCBIfam" id="TIGR01853">
    <property type="entry name" value="lipid_A_lpxD"/>
    <property type="match status" value="1"/>
</dbReference>
<keyword evidence="3 7" id="KW-0808">Transferase</keyword>
<dbReference type="NCBIfam" id="NF002060">
    <property type="entry name" value="PRK00892.1"/>
    <property type="match status" value="1"/>
</dbReference>
<dbReference type="GO" id="GO:0103118">
    <property type="term" value="F:UDP-3-O-[(3R)-3-hydroxyacyl]-glucosamine N-acyltransferase activity"/>
    <property type="evidence" value="ECO:0007669"/>
    <property type="project" value="UniProtKB-EC"/>
</dbReference>
<dbReference type="InterPro" id="IPR001451">
    <property type="entry name" value="Hexapep"/>
</dbReference>
<dbReference type="Gene3D" id="3.40.1390.10">
    <property type="entry name" value="MurE/MurF, N-terminal domain"/>
    <property type="match status" value="1"/>
</dbReference>
<dbReference type="HOGENOM" id="CLU_049865_0_1_6"/>
<dbReference type="GO" id="GO:0016410">
    <property type="term" value="F:N-acyltransferase activity"/>
    <property type="evidence" value="ECO:0007669"/>
    <property type="project" value="InterPro"/>
</dbReference>
<dbReference type="PANTHER" id="PTHR43378">
    <property type="entry name" value="UDP-3-O-ACYLGLUCOSAMINE N-ACYLTRANSFERASE"/>
    <property type="match status" value="1"/>
</dbReference>
<dbReference type="OrthoDB" id="9784739at2"/>
<keyword evidence="10" id="KW-1185">Reference proteome</keyword>
<dbReference type="InterPro" id="IPR020573">
    <property type="entry name" value="UDP_GlcNAc_AcTrfase_non-rep"/>
</dbReference>
<comment type="pathway">
    <text evidence="7">Bacterial outer membrane biogenesis; LPS lipid A biosynthesis.</text>
</comment>
<reference evidence="9 10" key="1">
    <citation type="submission" date="2006-02" db="EMBL/GenBank/DDBJ databases">
        <authorList>
            <person name="Moran M.A."/>
            <person name="Kjelleberg S."/>
            <person name="Egan S."/>
            <person name="Saunders N."/>
            <person name="Thomas T."/>
            <person name="Ferriera S."/>
            <person name="Johnson J."/>
            <person name="Kravitz S."/>
            <person name="Halpern A."/>
            <person name="Remington K."/>
            <person name="Beeson K."/>
            <person name="Tran B."/>
            <person name="Rogers Y.-H."/>
            <person name="Friedman R."/>
            <person name="Venter J.C."/>
        </authorList>
    </citation>
    <scope>NUCLEOTIDE SEQUENCE [LARGE SCALE GENOMIC DNA]</scope>
    <source>
        <strain evidence="9 10">D2</strain>
    </source>
</reference>
<evidence type="ECO:0000256" key="1">
    <source>
        <dbReference type="ARBA" id="ARBA00022516"/>
    </source>
</evidence>
<comment type="similarity">
    <text evidence="7">Belongs to the transferase hexapeptide repeat family. LpxD subfamily.</text>
</comment>
<accession>A4C5Z3</accession>
<dbReference type="EC" id="2.3.1.191" evidence="7"/>
<dbReference type="eggNOG" id="COG1044">
    <property type="taxonomic scope" value="Bacteria"/>
</dbReference>
<comment type="catalytic activity">
    <reaction evidence="7">
        <text>a UDP-3-O-[(3R)-3-hydroxyacyl]-alpha-D-glucosamine + a (3R)-hydroxyacyl-[ACP] = a UDP-2-N,3-O-bis[(3R)-3-hydroxyacyl]-alpha-D-glucosamine + holo-[ACP] + H(+)</text>
        <dbReference type="Rhea" id="RHEA:53836"/>
        <dbReference type="Rhea" id="RHEA-COMP:9685"/>
        <dbReference type="Rhea" id="RHEA-COMP:9945"/>
        <dbReference type="ChEBI" id="CHEBI:15378"/>
        <dbReference type="ChEBI" id="CHEBI:64479"/>
        <dbReference type="ChEBI" id="CHEBI:78827"/>
        <dbReference type="ChEBI" id="CHEBI:137740"/>
        <dbReference type="ChEBI" id="CHEBI:137748"/>
        <dbReference type="EC" id="2.3.1.191"/>
    </reaction>
</comment>
<dbReference type="AlphaFoldDB" id="A4C5Z3"/>
<dbReference type="CDD" id="cd03352">
    <property type="entry name" value="LbH_LpxD"/>
    <property type="match status" value="1"/>
</dbReference>
<evidence type="ECO:0000256" key="4">
    <source>
        <dbReference type="ARBA" id="ARBA00022737"/>
    </source>
</evidence>
<proteinExistence type="inferred from homology"/>
<dbReference type="Gene3D" id="1.20.5.170">
    <property type="match status" value="1"/>
</dbReference>
<dbReference type="Gene3D" id="2.160.10.10">
    <property type="entry name" value="Hexapeptide repeat proteins"/>
    <property type="match status" value="1"/>
</dbReference>
<dbReference type="PANTHER" id="PTHR43378:SF2">
    <property type="entry name" value="UDP-3-O-ACYLGLUCOSAMINE N-ACYLTRANSFERASE 1, MITOCHONDRIAL-RELATED"/>
    <property type="match status" value="1"/>
</dbReference>
<dbReference type="RefSeq" id="WP_009837271.1">
    <property type="nucleotide sequence ID" value="NZ_AAOH01000002.1"/>
</dbReference>
<evidence type="ECO:0000256" key="7">
    <source>
        <dbReference type="HAMAP-Rule" id="MF_00523"/>
    </source>
</evidence>
<evidence type="ECO:0000313" key="9">
    <source>
        <dbReference type="EMBL" id="EAR29397.1"/>
    </source>
</evidence>
<evidence type="ECO:0000256" key="3">
    <source>
        <dbReference type="ARBA" id="ARBA00022679"/>
    </source>
</evidence>
<feature type="active site" description="Proton acceptor" evidence="7">
    <location>
        <position position="240"/>
    </location>
</feature>
<keyword evidence="2 7" id="KW-0441">Lipid A biosynthesis</keyword>
<dbReference type="Proteomes" id="UP000006201">
    <property type="component" value="Unassembled WGS sequence"/>
</dbReference>
<protein>
    <recommendedName>
        <fullName evidence="7">UDP-3-O-acylglucosamine N-acyltransferase</fullName>
        <ecNumber evidence="7">2.3.1.191</ecNumber>
    </recommendedName>
</protein>
<dbReference type="GO" id="GO:0009245">
    <property type="term" value="P:lipid A biosynthetic process"/>
    <property type="evidence" value="ECO:0007669"/>
    <property type="project" value="UniProtKB-UniRule"/>
</dbReference>
<dbReference type="GO" id="GO:0016020">
    <property type="term" value="C:membrane"/>
    <property type="evidence" value="ECO:0007669"/>
    <property type="project" value="GOC"/>
</dbReference>
<keyword evidence="4 7" id="KW-0677">Repeat</keyword>
<evidence type="ECO:0000256" key="6">
    <source>
        <dbReference type="ARBA" id="ARBA00023315"/>
    </source>
</evidence>
<organism evidence="9 10">
    <name type="scientific">Pseudoalteromonas tunicata D2</name>
    <dbReference type="NCBI Taxonomy" id="87626"/>
    <lineage>
        <taxon>Bacteria</taxon>
        <taxon>Pseudomonadati</taxon>
        <taxon>Pseudomonadota</taxon>
        <taxon>Gammaproteobacteria</taxon>
        <taxon>Alteromonadales</taxon>
        <taxon>Pseudoalteromonadaceae</taxon>
        <taxon>Pseudoalteromonas</taxon>
    </lineage>
</organism>
<evidence type="ECO:0000256" key="2">
    <source>
        <dbReference type="ARBA" id="ARBA00022556"/>
    </source>
</evidence>
<dbReference type="InterPro" id="IPR007691">
    <property type="entry name" value="LpxD"/>
</dbReference>
<dbReference type="Pfam" id="PF04613">
    <property type="entry name" value="LpxD"/>
    <property type="match status" value="1"/>
</dbReference>
<dbReference type="Pfam" id="PF00132">
    <property type="entry name" value="Hexapep"/>
    <property type="match status" value="2"/>
</dbReference>
<evidence type="ECO:0000313" key="10">
    <source>
        <dbReference type="Proteomes" id="UP000006201"/>
    </source>
</evidence>
<comment type="subunit">
    <text evidence="7">Homotrimer.</text>
</comment>
<keyword evidence="1 7" id="KW-0444">Lipid biosynthesis</keyword>
<dbReference type="InterPro" id="IPR011004">
    <property type="entry name" value="Trimer_LpxA-like_sf"/>
</dbReference>
<comment type="function">
    <text evidence="7">Catalyzes the N-acylation of UDP-3-O-acylglucosamine using 3-hydroxyacyl-ACP as the acyl donor. Is involved in the biosynthesis of lipid A, a phosphorylated glycolipid that anchors the lipopolysaccharide to the outer membrane of the cell.</text>
</comment>
<dbReference type="STRING" id="87626.PTD2_11294"/>
<keyword evidence="6 7" id="KW-0012">Acyltransferase</keyword>
<feature type="domain" description="UDP-3-O-[3-hydroxymyristoyl] glucosamine N-acyltransferase non-repeat region" evidence="8">
    <location>
        <begin position="23"/>
        <end position="89"/>
    </location>
</feature>
<sequence>MQSFSLAQIAEHLGAQLIGDGAVNITRIASLDKAQSNEVSFLSQKKYRKQLEMTQAAAVILTQEDSEYFTGTKLIVANPYVAYAKLAQFMDTTPVAAHTGIHPSAVIEPSANISPLANIGANVVIEAGAVVGDYVQIGAGSFIGRCATIGTNTKIWANVTIYHDVVIGQNCVFHSGAVIGSDGFGFANERGQWVKIPQVGSVVIGDQVEIGANTAIDRGAIENTEIHSNVIIDNMVHLAHNVIIGEGTAIAACSVIAGSTTIGKYCQIAGLCGINGHIDVCDGVIFTGMTMVTKSVTEPGVYSSGLPHSSNKEWRKQIAQFRHLGDMNQKIKQLEAFKATMQADDK</sequence>
<comment type="caution">
    <text evidence="9">The sequence shown here is derived from an EMBL/GenBank/DDBJ whole genome shotgun (WGS) entry which is preliminary data.</text>
</comment>
<dbReference type="HAMAP" id="MF_00523">
    <property type="entry name" value="LpxD"/>
    <property type="match status" value="1"/>
</dbReference>
<evidence type="ECO:0000256" key="5">
    <source>
        <dbReference type="ARBA" id="ARBA00023098"/>
    </source>
</evidence>
<evidence type="ECO:0000259" key="8">
    <source>
        <dbReference type="Pfam" id="PF04613"/>
    </source>
</evidence>
<keyword evidence="5 7" id="KW-0443">Lipid metabolism</keyword>
<name>A4C5Z3_9GAMM</name>